<dbReference type="Proteomes" id="UP001499895">
    <property type="component" value="Unassembled WGS sequence"/>
</dbReference>
<reference evidence="1 2" key="1">
    <citation type="journal article" date="2019" name="Int. J. Syst. Evol. Microbiol.">
        <title>The Global Catalogue of Microorganisms (GCM) 10K type strain sequencing project: providing services to taxonomists for standard genome sequencing and annotation.</title>
        <authorList>
            <consortium name="The Broad Institute Genomics Platform"/>
            <consortium name="The Broad Institute Genome Sequencing Center for Infectious Disease"/>
            <person name="Wu L."/>
            <person name="Ma J."/>
        </authorList>
    </citation>
    <scope>NUCLEOTIDE SEQUENCE [LARGE SCALE GENOMIC DNA]</scope>
    <source>
        <strain evidence="1 2">JCM 10649</strain>
    </source>
</reference>
<name>A0ABN0ZNP8_9ACTN</name>
<evidence type="ECO:0000313" key="2">
    <source>
        <dbReference type="Proteomes" id="UP001499895"/>
    </source>
</evidence>
<sequence>MTDTSLAADQLRALLIRCVTDGAHHARAAAASHTPEGALVHDGFTAGFHHAAMYAADLLATGSIQARGGHRVPDNDQTAAEHLADHLPDNPGQRARLIGGTIRNACATVTAANRTHPEGNRPEGMGSTHVYLSTGCLHGQHDYRQSNTGSNGTKMPASCKFCRAACVCDCHQVAVAPDREIPVP</sequence>
<dbReference type="RefSeq" id="WP_344087849.1">
    <property type="nucleotide sequence ID" value="NZ_BAAAHB010000011.1"/>
</dbReference>
<protein>
    <submittedName>
        <fullName evidence="1">Uncharacterized protein</fullName>
    </submittedName>
</protein>
<organism evidence="1 2">
    <name type="scientific">Streptomyces stramineus</name>
    <dbReference type="NCBI Taxonomy" id="173861"/>
    <lineage>
        <taxon>Bacteria</taxon>
        <taxon>Bacillati</taxon>
        <taxon>Actinomycetota</taxon>
        <taxon>Actinomycetes</taxon>
        <taxon>Kitasatosporales</taxon>
        <taxon>Streptomycetaceae</taxon>
        <taxon>Streptomyces</taxon>
    </lineage>
</organism>
<accession>A0ABN0ZNP8</accession>
<evidence type="ECO:0000313" key="1">
    <source>
        <dbReference type="EMBL" id="GAA0453934.1"/>
    </source>
</evidence>
<proteinExistence type="predicted"/>
<gene>
    <name evidence="1" type="ORF">GCM10009544_15870</name>
</gene>
<dbReference type="EMBL" id="BAAAHB010000011">
    <property type="protein sequence ID" value="GAA0453934.1"/>
    <property type="molecule type" value="Genomic_DNA"/>
</dbReference>
<comment type="caution">
    <text evidence="1">The sequence shown here is derived from an EMBL/GenBank/DDBJ whole genome shotgun (WGS) entry which is preliminary data.</text>
</comment>
<keyword evidence="2" id="KW-1185">Reference proteome</keyword>